<sequence length="74" mass="7995">MSAVRAPYGGYGRPLLDALSAHPLPVRVHDTFDIGQIESAPNRIGQVQSSPNRRPGREFAGRSTTGHTDRGRQG</sequence>
<reference evidence="2 3" key="1">
    <citation type="submission" date="2021-01" db="EMBL/GenBank/DDBJ databases">
        <title>Whole genome shotgun sequence of Plantactinospora endophytica NBRC 110450.</title>
        <authorList>
            <person name="Komaki H."/>
            <person name="Tamura T."/>
        </authorList>
    </citation>
    <scope>NUCLEOTIDE SEQUENCE [LARGE SCALE GENOMIC DNA]</scope>
    <source>
        <strain evidence="2 3">NBRC 110450</strain>
    </source>
</reference>
<proteinExistence type="predicted"/>
<gene>
    <name evidence="2" type="ORF">Pen02_25150</name>
</gene>
<feature type="region of interest" description="Disordered" evidence="1">
    <location>
        <begin position="37"/>
        <end position="74"/>
    </location>
</feature>
<evidence type="ECO:0000313" key="2">
    <source>
        <dbReference type="EMBL" id="GIG87579.1"/>
    </source>
</evidence>
<keyword evidence="3" id="KW-1185">Reference proteome</keyword>
<organism evidence="2 3">
    <name type="scientific">Plantactinospora endophytica</name>
    <dbReference type="NCBI Taxonomy" id="673535"/>
    <lineage>
        <taxon>Bacteria</taxon>
        <taxon>Bacillati</taxon>
        <taxon>Actinomycetota</taxon>
        <taxon>Actinomycetes</taxon>
        <taxon>Micromonosporales</taxon>
        <taxon>Micromonosporaceae</taxon>
        <taxon>Plantactinospora</taxon>
    </lineage>
</organism>
<accession>A0ABQ4DYQ0</accession>
<comment type="caution">
    <text evidence="2">The sequence shown here is derived from an EMBL/GenBank/DDBJ whole genome shotgun (WGS) entry which is preliminary data.</text>
</comment>
<evidence type="ECO:0000256" key="1">
    <source>
        <dbReference type="SAM" id="MobiDB-lite"/>
    </source>
</evidence>
<protein>
    <submittedName>
        <fullName evidence="2">Uncharacterized protein</fullName>
    </submittedName>
</protein>
<dbReference type="Proteomes" id="UP000646749">
    <property type="component" value="Unassembled WGS sequence"/>
</dbReference>
<dbReference type="EMBL" id="BONW01000012">
    <property type="protein sequence ID" value="GIG87579.1"/>
    <property type="molecule type" value="Genomic_DNA"/>
</dbReference>
<evidence type="ECO:0000313" key="3">
    <source>
        <dbReference type="Proteomes" id="UP000646749"/>
    </source>
</evidence>
<name>A0ABQ4DYQ0_9ACTN</name>